<evidence type="ECO:0000313" key="1">
    <source>
        <dbReference type="EMBL" id="KER36696.1"/>
    </source>
</evidence>
<sequence length="87" mass="9705">MSEATAYRPSCGSEGADFMARWCGRCTRDIEGYCRISADTMVFRVTDFEYPVEWRTDSVHGPRCTAFDAIDPMDQPFDPGAAIGLLL</sequence>
<reference evidence="1 2" key="1">
    <citation type="submission" date="2014-05" db="EMBL/GenBank/DDBJ databases">
        <title>Genome Announcement of Sphingobium lucknowense F2.</title>
        <authorList>
            <person name="Lal R."/>
            <person name="Negi V."/>
            <person name="Lata P."/>
            <person name="Sangwan N."/>
            <person name="Gupta S.K."/>
            <person name="Rao D.L.N."/>
            <person name="Das S."/>
        </authorList>
    </citation>
    <scope>NUCLEOTIDE SEQUENCE [LARGE SCALE GENOMIC DNA]</scope>
    <source>
        <strain evidence="1 2">F2</strain>
    </source>
</reference>
<comment type="caution">
    <text evidence="1">The sequence shown here is derived from an EMBL/GenBank/DDBJ whole genome shotgun (WGS) entry which is preliminary data.</text>
</comment>
<protein>
    <submittedName>
        <fullName evidence="1">Uncharacterized protein</fullName>
    </submittedName>
</protein>
<evidence type="ECO:0000313" key="2">
    <source>
        <dbReference type="Proteomes" id="UP000028135"/>
    </source>
</evidence>
<dbReference type="EMBL" id="JANF02000048">
    <property type="protein sequence ID" value="KER36696.1"/>
    <property type="molecule type" value="Genomic_DNA"/>
</dbReference>
<organism evidence="1 2">
    <name type="scientific">Sphingobium indicum F2</name>
    <dbReference type="NCBI Taxonomy" id="1450518"/>
    <lineage>
        <taxon>Bacteria</taxon>
        <taxon>Pseudomonadati</taxon>
        <taxon>Pseudomonadota</taxon>
        <taxon>Alphaproteobacteria</taxon>
        <taxon>Sphingomonadales</taxon>
        <taxon>Sphingomonadaceae</taxon>
        <taxon>Sphingobium</taxon>
    </lineage>
</organism>
<accession>A0A8E1C343</accession>
<dbReference type="Proteomes" id="UP000028135">
    <property type="component" value="Unassembled WGS sequence"/>
</dbReference>
<proteinExistence type="predicted"/>
<dbReference type="RefSeq" id="WP_020820939.1">
    <property type="nucleotide sequence ID" value="NZ_JANF02000048.1"/>
</dbReference>
<dbReference type="AlphaFoldDB" id="A0A8E1C343"/>
<name>A0A8E1C343_9SPHN</name>
<gene>
    <name evidence="1" type="ORF">AL00_09495</name>
</gene>